<dbReference type="Pfam" id="PF00436">
    <property type="entry name" value="SSB"/>
    <property type="match status" value="1"/>
</dbReference>
<protein>
    <recommendedName>
        <fullName evidence="2 3">Single-stranded DNA-binding protein</fullName>
        <shortName evidence="2">SSB</shortName>
    </recommendedName>
</protein>
<dbReference type="PANTHER" id="PTHR10302:SF27">
    <property type="entry name" value="SINGLE-STRANDED DNA-BINDING PROTEIN"/>
    <property type="match status" value="1"/>
</dbReference>
<dbReference type="CDD" id="cd04496">
    <property type="entry name" value="SSB_OBF"/>
    <property type="match status" value="1"/>
</dbReference>
<keyword evidence="2" id="KW-0235">DNA replication</keyword>
<dbReference type="PROSITE" id="PS50935">
    <property type="entry name" value="SSB"/>
    <property type="match status" value="1"/>
</dbReference>
<evidence type="ECO:0000313" key="5">
    <source>
        <dbReference type="EMBL" id="SUN58043.1"/>
    </source>
</evidence>
<dbReference type="Gene3D" id="2.40.50.140">
    <property type="entry name" value="Nucleic acid-binding proteins"/>
    <property type="match status" value="1"/>
</dbReference>
<dbReference type="PIRSF" id="PIRSF002070">
    <property type="entry name" value="SSB"/>
    <property type="match status" value="1"/>
</dbReference>
<keyword evidence="6" id="KW-1185">Reference proteome</keyword>
<dbReference type="GO" id="GO:0006260">
    <property type="term" value="P:DNA replication"/>
    <property type="evidence" value="ECO:0007669"/>
    <property type="project" value="UniProtKB-UniRule"/>
</dbReference>
<dbReference type="GO" id="GO:0009295">
    <property type="term" value="C:nucleoid"/>
    <property type="evidence" value="ECO:0007669"/>
    <property type="project" value="TreeGrafter"/>
</dbReference>
<feature type="region of interest" description="Disordered" evidence="4">
    <location>
        <begin position="108"/>
        <end position="155"/>
    </location>
</feature>
<dbReference type="GO" id="GO:0006281">
    <property type="term" value="P:DNA repair"/>
    <property type="evidence" value="ECO:0007669"/>
    <property type="project" value="UniProtKB-UniRule"/>
</dbReference>
<name>A0A380K1I9_9STRE</name>
<evidence type="ECO:0000256" key="3">
    <source>
        <dbReference type="PIRNR" id="PIRNR002070"/>
    </source>
</evidence>
<comment type="caution">
    <text evidence="2">Lacks conserved residue(s) required for the propagation of feature annotation.</text>
</comment>
<dbReference type="PANTHER" id="PTHR10302">
    <property type="entry name" value="SINGLE-STRANDED DNA-BINDING PROTEIN"/>
    <property type="match status" value="1"/>
</dbReference>
<dbReference type="SUPFAM" id="SSF50249">
    <property type="entry name" value="Nucleic acid-binding proteins"/>
    <property type="match status" value="1"/>
</dbReference>
<keyword evidence="1 2" id="KW-0238">DNA-binding</keyword>
<comment type="subunit">
    <text evidence="2">Homotetramer.</text>
</comment>
<evidence type="ECO:0000256" key="2">
    <source>
        <dbReference type="HAMAP-Rule" id="MF_00984"/>
    </source>
</evidence>
<keyword evidence="2" id="KW-0233">DNA recombination</keyword>
<dbReference type="EMBL" id="UHFN01000002">
    <property type="protein sequence ID" value="SUN58043.1"/>
    <property type="molecule type" value="Genomic_DNA"/>
</dbReference>
<organism evidence="5 6">
    <name type="scientific">Streptococcus hyointestinalis</name>
    <dbReference type="NCBI Taxonomy" id="1337"/>
    <lineage>
        <taxon>Bacteria</taxon>
        <taxon>Bacillati</taxon>
        <taxon>Bacillota</taxon>
        <taxon>Bacilli</taxon>
        <taxon>Lactobacillales</taxon>
        <taxon>Streptococcaceae</taxon>
        <taxon>Streptococcus</taxon>
    </lineage>
</organism>
<dbReference type="InterPro" id="IPR011344">
    <property type="entry name" value="ssDNA-bd"/>
</dbReference>
<evidence type="ECO:0000256" key="4">
    <source>
        <dbReference type="SAM" id="MobiDB-lite"/>
    </source>
</evidence>
<proteinExistence type="inferred from homology"/>
<dbReference type="Proteomes" id="UP000254924">
    <property type="component" value="Unassembled WGS sequence"/>
</dbReference>
<keyword evidence="2" id="KW-0234">DNA repair</keyword>
<dbReference type="AlphaFoldDB" id="A0A380K1I9"/>
<sequence>MMNNVQLIGRTTRDAELRYTPNNKAVARVNLAVNRNFKNKQTGEREADFFQLVLWGKQAENFSEWIKKGNLVGVTGELRSRTYENQQGQRVFVTEVWVSYFWSLEPRTSNGNNHQQGQGGYDNSMPPFDNNNYGYDSSSATNNGPMDISDDDLPF</sequence>
<dbReference type="NCBIfam" id="TIGR00621">
    <property type="entry name" value="ssb"/>
    <property type="match status" value="1"/>
</dbReference>
<gene>
    <name evidence="5" type="primary">ssb_1</name>
    <name evidence="5" type="ORF">NCTC12224_00083</name>
</gene>
<keyword evidence="2" id="KW-0227">DNA damage</keyword>
<dbReference type="GO" id="GO:0006310">
    <property type="term" value="P:DNA recombination"/>
    <property type="evidence" value="ECO:0007669"/>
    <property type="project" value="UniProtKB-UniRule"/>
</dbReference>
<comment type="function">
    <text evidence="2">Plays an important role in DNA replication, recombination and repair. Binds to ssDNA and to an array of partner proteins to recruit them to their sites of action during DNA metabolism.</text>
</comment>
<feature type="compositionally biased region" description="Polar residues" evidence="4">
    <location>
        <begin position="129"/>
        <end position="144"/>
    </location>
</feature>
<dbReference type="HAMAP" id="MF_00984">
    <property type="entry name" value="SSB"/>
    <property type="match status" value="1"/>
</dbReference>
<evidence type="ECO:0000256" key="1">
    <source>
        <dbReference type="ARBA" id="ARBA00023125"/>
    </source>
</evidence>
<dbReference type="InterPro" id="IPR012340">
    <property type="entry name" value="NA-bd_OB-fold"/>
</dbReference>
<feature type="short sequence motif" description="Important for interaction with partner proteins" evidence="2">
    <location>
        <begin position="150"/>
        <end position="155"/>
    </location>
</feature>
<dbReference type="InterPro" id="IPR000424">
    <property type="entry name" value="Primosome_PriB/ssb"/>
</dbReference>
<accession>A0A380K1I9</accession>
<dbReference type="GO" id="GO:0003697">
    <property type="term" value="F:single-stranded DNA binding"/>
    <property type="evidence" value="ECO:0007669"/>
    <property type="project" value="UniProtKB-UniRule"/>
</dbReference>
<reference evidence="5 6" key="1">
    <citation type="submission" date="2018-06" db="EMBL/GenBank/DDBJ databases">
        <authorList>
            <consortium name="Pathogen Informatics"/>
            <person name="Doyle S."/>
        </authorList>
    </citation>
    <scope>NUCLEOTIDE SEQUENCE [LARGE SCALE GENOMIC DNA]</scope>
    <source>
        <strain evidence="5 6">NCTC12224</strain>
    </source>
</reference>
<evidence type="ECO:0000313" key="6">
    <source>
        <dbReference type="Proteomes" id="UP000254924"/>
    </source>
</evidence>
<dbReference type="OrthoDB" id="9809878at2"/>